<keyword evidence="2" id="KW-1185">Reference proteome</keyword>
<evidence type="ECO:0000313" key="2">
    <source>
        <dbReference type="Proteomes" id="UP000325141"/>
    </source>
</evidence>
<dbReference type="AlphaFoldDB" id="A0A5M6CGL4"/>
<dbReference type="RefSeq" id="WP_150012550.1">
    <property type="nucleotide sequence ID" value="NZ_VWSG01000006.1"/>
</dbReference>
<name>A0A5M6CGL4_9FLAO</name>
<comment type="caution">
    <text evidence="1">The sequence shown here is derived from an EMBL/GenBank/DDBJ whole genome shotgun (WGS) entry which is preliminary data.</text>
</comment>
<protein>
    <submittedName>
        <fullName evidence="1">Uncharacterized protein</fullName>
    </submittedName>
</protein>
<organism evidence="1 2">
    <name type="scientific">Paenimyroides baculatum</name>
    <dbReference type="NCBI Taxonomy" id="2608000"/>
    <lineage>
        <taxon>Bacteria</taxon>
        <taxon>Pseudomonadati</taxon>
        <taxon>Bacteroidota</taxon>
        <taxon>Flavobacteriia</taxon>
        <taxon>Flavobacteriales</taxon>
        <taxon>Flavobacteriaceae</taxon>
        <taxon>Paenimyroides</taxon>
    </lineage>
</organism>
<reference evidence="1 2" key="1">
    <citation type="submission" date="2019-09" db="EMBL/GenBank/DDBJ databases">
        <title>Genome sequence and assembly of Flavobacterium sp.</title>
        <authorList>
            <person name="Chhetri G."/>
        </authorList>
    </citation>
    <scope>NUCLEOTIDE SEQUENCE [LARGE SCALE GENOMIC DNA]</scope>
    <source>
        <strain evidence="1 2">SNL9</strain>
    </source>
</reference>
<accession>A0A5M6CGL4</accession>
<evidence type="ECO:0000313" key="1">
    <source>
        <dbReference type="EMBL" id="KAA5534311.1"/>
    </source>
</evidence>
<proteinExistence type="predicted"/>
<dbReference type="Proteomes" id="UP000325141">
    <property type="component" value="Unassembled WGS sequence"/>
</dbReference>
<sequence length="130" mass="14671">MKEIKELELKVLVNAVQLVYQDISIIVGEKNEPICYVSDGGDIIVGNGKCLNECNCTIYEILEEVQYSNYSKYLLNVIVPDLIKAYESIMSECDDLVELYDDINLDGVEETLGAYYTLLAFDNKIIKNVA</sequence>
<dbReference type="EMBL" id="VWSG01000006">
    <property type="protein sequence ID" value="KAA5534311.1"/>
    <property type="molecule type" value="Genomic_DNA"/>
</dbReference>
<gene>
    <name evidence="1" type="ORF">F0460_09390</name>
</gene>